<accession>A0A6A5XPC1</accession>
<dbReference type="EMBL" id="ML978070">
    <property type="protein sequence ID" value="KAF2014749.1"/>
    <property type="molecule type" value="Genomic_DNA"/>
</dbReference>
<dbReference type="SUPFAM" id="SSF54928">
    <property type="entry name" value="RNA-binding domain, RBD"/>
    <property type="match status" value="1"/>
</dbReference>
<organism evidence="2 3">
    <name type="scientific">Aaosphaeria arxii CBS 175.79</name>
    <dbReference type="NCBI Taxonomy" id="1450172"/>
    <lineage>
        <taxon>Eukaryota</taxon>
        <taxon>Fungi</taxon>
        <taxon>Dikarya</taxon>
        <taxon>Ascomycota</taxon>
        <taxon>Pezizomycotina</taxon>
        <taxon>Dothideomycetes</taxon>
        <taxon>Pleosporomycetidae</taxon>
        <taxon>Pleosporales</taxon>
        <taxon>Pleosporales incertae sedis</taxon>
        <taxon>Aaosphaeria</taxon>
    </lineage>
</organism>
<reference evidence="2" key="1">
    <citation type="journal article" date="2020" name="Stud. Mycol.">
        <title>101 Dothideomycetes genomes: a test case for predicting lifestyles and emergence of pathogens.</title>
        <authorList>
            <person name="Haridas S."/>
            <person name="Albert R."/>
            <person name="Binder M."/>
            <person name="Bloem J."/>
            <person name="Labutti K."/>
            <person name="Salamov A."/>
            <person name="Andreopoulos B."/>
            <person name="Baker S."/>
            <person name="Barry K."/>
            <person name="Bills G."/>
            <person name="Bluhm B."/>
            <person name="Cannon C."/>
            <person name="Castanera R."/>
            <person name="Culley D."/>
            <person name="Daum C."/>
            <person name="Ezra D."/>
            <person name="Gonzalez J."/>
            <person name="Henrissat B."/>
            <person name="Kuo A."/>
            <person name="Liang C."/>
            <person name="Lipzen A."/>
            <person name="Lutzoni F."/>
            <person name="Magnuson J."/>
            <person name="Mondo S."/>
            <person name="Nolan M."/>
            <person name="Ohm R."/>
            <person name="Pangilinan J."/>
            <person name="Park H.-J."/>
            <person name="Ramirez L."/>
            <person name="Alfaro M."/>
            <person name="Sun H."/>
            <person name="Tritt A."/>
            <person name="Yoshinaga Y."/>
            <person name="Zwiers L.-H."/>
            <person name="Turgeon B."/>
            <person name="Goodwin S."/>
            <person name="Spatafora J."/>
            <person name="Crous P."/>
            <person name="Grigoriev I."/>
        </authorList>
    </citation>
    <scope>NUCLEOTIDE SEQUENCE</scope>
    <source>
        <strain evidence="2">CBS 175.79</strain>
    </source>
</reference>
<gene>
    <name evidence="2" type="ORF">BU24DRAFT_463511</name>
</gene>
<dbReference type="GeneID" id="54289528"/>
<keyword evidence="3" id="KW-1185">Reference proteome</keyword>
<dbReference type="GO" id="GO:0003676">
    <property type="term" value="F:nucleic acid binding"/>
    <property type="evidence" value="ECO:0007669"/>
    <property type="project" value="InterPro"/>
</dbReference>
<feature type="region of interest" description="Disordered" evidence="1">
    <location>
        <begin position="102"/>
        <end position="140"/>
    </location>
</feature>
<evidence type="ECO:0000313" key="3">
    <source>
        <dbReference type="Proteomes" id="UP000799778"/>
    </source>
</evidence>
<proteinExistence type="predicted"/>
<evidence type="ECO:0000256" key="1">
    <source>
        <dbReference type="SAM" id="MobiDB-lite"/>
    </source>
</evidence>
<dbReference type="InterPro" id="IPR035979">
    <property type="entry name" value="RBD_domain_sf"/>
</dbReference>
<dbReference type="RefSeq" id="XP_033383088.1">
    <property type="nucleotide sequence ID" value="XM_033532131.1"/>
</dbReference>
<dbReference type="OrthoDB" id="1049195at2759"/>
<feature type="compositionally biased region" description="Basic and acidic residues" evidence="1">
    <location>
        <begin position="108"/>
        <end position="140"/>
    </location>
</feature>
<dbReference type="Gene3D" id="3.30.70.330">
    <property type="match status" value="1"/>
</dbReference>
<protein>
    <recommendedName>
        <fullName evidence="4">RRM domain-containing protein</fullName>
    </recommendedName>
</protein>
<evidence type="ECO:0008006" key="4">
    <source>
        <dbReference type="Google" id="ProtNLM"/>
    </source>
</evidence>
<dbReference type="Proteomes" id="UP000799778">
    <property type="component" value="Unassembled WGS sequence"/>
</dbReference>
<evidence type="ECO:0000313" key="2">
    <source>
        <dbReference type="EMBL" id="KAF2014749.1"/>
    </source>
</evidence>
<dbReference type="InterPro" id="IPR012677">
    <property type="entry name" value="Nucleotide-bd_a/b_plait_sf"/>
</dbReference>
<name>A0A6A5XPC1_9PLEO</name>
<sequence>MSSLSPVNKSLQKELPLPPRVSSIHLEKGNKDGWVAIELNNYSSDITQTDVAEVFTNFQVEEFRIPDFKKFHMPLRMRLQVKGEKEAERAIRELSGKVVHGRSIGIDRLQDPRSDTNSDARNWGHTEHSHAISNKQHDAE</sequence>
<dbReference type="AlphaFoldDB" id="A0A6A5XPC1"/>